<dbReference type="EMBL" id="CP032509">
    <property type="protein sequence ID" value="AZN70169.1"/>
    <property type="molecule type" value="Genomic_DNA"/>
</dbReference>
<dbReference type="OrthoDB" id="9812968at2"/>
<evidence type="ECO:0000256" key="1">
    <source>
        <dbReference type="ARBA" id="ARBA00006738"/>
    </source>
</evidence>
<dbReference type="InterPro" id="IPR011856">
    <property type="entry name" value="tRNA_endonuc-like_dom_sf"/>
</dbReference>
<dbReference type="KEGG" id="abaw:D5400_01755"/>
<dbReference type="AlphaFoldDB" id="A0A3Q8XL50"/>
<dbReference type="Proteomes" id="UP000268192">
    <property type="component" value="Chromosome"/>
</dbReference>
<accession>A0A3Q8XL50</accession>
<proteinExistence type="inferred from homology"/>
<evidence type="ECO:0000256" key="2">
    <source>
        <dbReference type="HAMAP-Rule" id="MF_00048"/>
    </source>
</evidence>
<gene>
    <name evidence="3" type="ORF">D5400_01755</name>
</gene>
<name>A0A3Q8XL50_9HYPH</name>
<protein>
    <recommendedName>
        <fullName evidence="2">UPF0102 protein D5400_01755</fullName>
    </recommendedName>
</protein>
<dbReference type="PANTHER" id="PTHR34039:SF1">
    <property type="entry name" value="UPF0102 PROTEIN YRAN"/>
    <property type="match status" value="1"/>
</dbReference>
<dbReference type="SUPFAM" id="SSF52980">
    <property type="entry name" value="Restriction endonuclease-like"/>
    <property type="match status" value="1"/>
</dbReference>
<dbReference type="Gene3D" id="3.40.1350.10">
    <property type="match status" value="1"/>
</dbReference>
<evidence type="ECO:0000313" key="4">
    <source>
        <dbReference type="Proteomes" id="UP000268192"/>
    </source>
</evidence>
<sequence length="130" mass="15126">MRAPRERREQPMSRQEAERRGHLAEALAAFSLQLRGYRILARRHRTRLGEIDLIVKRGALIAFVEVKARSDERAAIDAVSHTTATRIRSASDLWITAQMKRGVDLSRVSYRYDIVAIMPWRWPRHFADAF</sequence>
<dbReference type="InterPro" id="IPR003509">
    <property type="entry name" value="UPF0102_YraN-like"/>
</dbReference>
<keyword evidence="4" id="KW-1185">Reference proteome</keyword>
<dbReference type="HAMAP" id="MF_00048">
    <property type="entry name" value="UPF0102"/>
    <property type="match status" value="1"/>
</dbReference>
<evidence type="ECO:0000313" key="3">
    <source>
        <dbReference type="EMBL" id="AZN70169.1"/>
    </source>
</evidence>
<dbReference type="InterPro" id="IPR011335">
    <property type="entry name" value="Restrct_endonuc-II-like"/>
</dbReference>
<dbReference type="GO" id="GO:0003676">
    <property type="term" value="F:nucleic acid binding"/>
    <property type="evidence" value="ECO:0007669"/>
    <property type="project" value="InterPro"/>
</dbReference>
<dbReference type="Pfam" id="PF02021">
    <property type="entry name" value="UPF0102"/>
    <property type="match status" value="1"/>
</dbReference>
<organism evidence="3 4">
    <name type="scientific">Georhizobium profundi</name>
    <dbReference type="NCBI Taxonomy" id="2341112"/>
    <lineage>
        <taxon>Bacteria</taxon>
        <taxon>Pseudomonadati</taxon>
        <taxon>Pseudomonadota</taxon>
        <taxon>Alphaproteobacteria</taxon>
        <taxon>Hyphomicrobiales</taxon>
        <taxon>Rhizobiaceae</taxon>
        <taxon>Georhizobium</taxon>
    </lineage>
</organism>
<dbReference type="NCBIfam" id="NF009151">
    <property type="entry name" value="PRK12497.1-5"/>
    <property type="match status" value="1"/>
</dbReference>
<reference evidence="3 4" key="1">
    <citation type="submission" date="2018-09" db="EMBL/GenBank/DDBJ databases">
        <title>Marinorhizobium profundi gen. nov., sp. nov., isolated from a deep-sea sediment sample from the New Britain Trench and proposal of Marinorhizobiaceae fam. nov. in the order Rhizobiales of the class Alphaproteobacteria.</title>
        <authorList>
            <person name="Cao J."/>
        </authorList>
    </citation>
    <scope>NUCLEOTIDE SEQUENCE [LARGE SCALE GENOMIC DNA]</scope>
    <source>
        <strain evidence="3 4">WS11</strain>
    </source>
</reference>
<dbReference type="PANTHER" id="PTHR34039">
    <property type="entry name" value="UPF0102 PROTEIN YRAN"/>
    <property type="match status" value="1"/>
</dbReference>
<comment type="similarity">
    <text evidence="1 2">Belongs to the UPF0102 family.</text>
</comment>